<accession>A0A835G9U1</accession>
<keyword evidence="5" id="KW-0472">Membrane</keyword>
<dbReference type="InterPro" id="IPR002110">
    <property type="entry name" value="Ankyrin_rpt"/>
</dbReference>
<comment type="function">
    <text evidence="7">Acts as a molecular chaperone for G protein-coupled receptors, regulating their biogenesis and exit from the ER.</text>
</comment>
<evidence type="ECO:0000313" key="10">
    <source>
        <dbReference type="EMBL" id="KAF9411019.1"/>
    </source>
</evidence>
<dbReference type="PANTHER" id="PTHR12447">
    <property type="entry name" value="ANKYRIN REPEAT DOMAIN-CONTAINING PROTEIN 13"/>
    <property type="match status" value="1"/>
</dbReference>
<dbReference type="EMBL" id="JACKWZ010000238">
    <property type="protein sequence ID" value="KAF9411019.1"/>
    <property type="molecule type" value="Genomic_DNA"/>
</dbReference>
<dbReference type="Gene3D" id="1.25.40.20">
    <property type="entry name" value="Ankyrin repeat-containing domain"/>
    <property type="match status" value="1"/>
</dbReference>
<dbReference type="InterPro" id="IPR055285">
    <property type="entry name" value="ANKRD13_C"/>
</dbReference>
<evidence type="ECO:0000256" key="1">
    <source>
        <dbReference type="ARBA" id="ARBA00004586"/>
    </source>
</evidence>
<dbReference type="GO" id="GO:0005789">
    <property type="term" value="C:endoplasmic reticulum membrane"/>
    <property type="evidence" value="ECO:0007669"/>
    <property type="project" value="UniProtKB-SubCell"/>
</dbReference>
<evidence type="ECO:0000256" key="7">
    <source>
        <dbReference type="ARBA" id="ARBA00037107"/>
    </source>
</evidence>
<proteinExistence type="predicted"/>
<dbReference type="Pfam" id="PF11904">
    <property type="entry name" value="ANKRD13_C"/>
    <property type="match status" value="1"/>
</dbReference>
<dbReference type="SMART" id="SM00248">
    <property type="entry name" value="ANK"/>
    <property type="match status" value="2"/>
</dbReference>
<keyword evidence="2" id="KW-0677">Repeat</keyword>
<feature type="repeat" description="ANK" evidence="8">
    <location>
        <begin position="42"/>
        <end position="74"/>
    </location>
</feature>
<dbReference type="PROSITE" id="PS50297">
    <property type="entry name" value="ANK_REP_REGION"/>
    <property type="match status" value="1"/>
</dbReference>
<dbReference type="PROSITE" id="PS50088">
    <property type="entry name" value="ANK_REPEAT"/>
    <property type="match status" value="1"/>
</dbReference>
<evidence type="ECO:0000259" key="9">
    <source>
        <dbReference type="Pfam" id="PF11904"/>
    </source>
</evidence>
<evidence type="ECO:0000256" key="5">
    <source>
        <dbReference type="ARBA" id="ARBA00023136"/>
    </source>
</evidence>
<keyword evidence="11" id="KW-1185">Reference proteome</keyword>
<feature type="domain" description="Ankyrin repeat" evidence="9">
    <location>
        <begin position="158"/>
        <end position="292"/>
    </location>
</feature>
<evidence type="ECO:0000313" key="11">
    <source>
        <dbReference type="Proteomes" id="UP000648187"/>
    </source>
</evidence>
<name>A0A835G9U1_SPOEX</name>
<reference evidence="10" key="1">
    <citation type="submission" date="2020-08" db="EMBL/GenBank/DDBJ databases">
        <title>Spodoptera exigua strain:BAW_Kor-Di-RS1 Genome sequencing and assembly.</title>
        <authorList>
            <person name="Kim J."/>
            <person name="Nam H.Y."/>
            <person name="Kwon M."/>
            <person name="Choi J.H."/>
            <person name="Cho S.R."/>
            <person name="Kim G.-H."/>
        </authorList>
    </citation>
    <scope>NUCLEOTIDE SEQUENCE</scope>
    <source>
        <strain evidence="10">BAW_Kor-Di-RS1</strain>
        <tissue evidence="10">Whole-body</tissue>
    </source>
</reference>
<evidence type="ECO:0000256" key="2">
    <source>
        <dbReference type="ARBA" id="ARBA00022737"/>
    </source>
</evidence>
<dbReference type="PANTHER" id="PTHR12447:SF25">
    <property type="entry name" value="ANKYRIN REPEAT DOMAIN-CONTAINING PROTEIN 13C"/>
    <property type="match status" value="1"/>
</dbReference>
<dbReference type="Proteomes" id="UP000648187">
    <property type="component" value="Unassembled WGS sequence"/>
</dbReference>
<evidence type="ECO:0000256" key="4">
    <source>
        <dbReference type="ARBA" id="ARBA00023043"/>
    </source>
</evidence>
<dbReference type="GO" id="GO:0005102">
    <property type="term" value="F:signaling receptor binding"/>
    <property type="evidence" value="ECO:0007669"/>
    <property type="project" value="TreeGrafter"/>
</dbReference>
<keyword evidence="6" id="KW-0143">Chaperone</keyword>
<evidence type="ECO:0000256" key="8">
    <source>
        <dbReference type="PROSITE-ProRule" id="PRU00023"/>
    </source>
</evidence>
<dbReference type="FunFam" id="1.25.40.20:FF:000302">
    <property type="entry name" value="Ankyrin repeat containing protein"/>
    <property type="match status" value="1"/>
</dbReference>
<dbReference type="AlphaFoldDB" id="A0A835G9U1"/>
<evidence type="ECO:0000256" key="3">
    <source>
        <dbReference type="ARBA" id="ARBA00022824"/>
    </source>
</evidence>
<dbReference type="InterPro" id="IPR021832">
    <property type="entry name" value="ANKRD13"/>
</dbReference>
<comment type="subcellular location">
    <subcellularLocation>
        <location evidence="1">Endoplasmic reticulum membrane</location>
    </subcellularLocation>
</comment>
<keyword evidence="4 8" id="KW-0040">ANK repeat</keyword>
<protein>
    <recommendedName>
        <fullName evidence="9">Ankyrin repeat domain-containing protein</fullName>
    </recommendedName>
</protein>
<comment type="caution">
    <text evidence="10">The sequence shown here is derived from an EMBL/GenBank/DDBJ whole genome shotgun (WGS) entry which is preliminary data.</text>
</comment>
<evidence type="ECO:0000256" key="6">
    <source>
        <dbReference type="ARBA" id="ARBA00023186"/>
    </source>
</evidence>
<dbReference type="GO" id="GO:0006621">
    <property type="term" value="P:protein retention in ER lumen"/>
    <property type="evidence" value="ECO:0007669"/>
    <property type="project" value="TreeGrafter"/>
</dbReference>
<keyword evidence="3" id="KW-0256">Endoplasmic reticulum</keyword>
<dbReference type="InterPro" id="IPR036770">
    <property type="entry name" value="Ankyrin_rpt-contain_sf"/>
</dbReference>
<dbReference type="Pfam" id="PF12796">
    <property type="entry name" value="Ank_2"/>
    <property type="match status" value="1"/>
</dbReference>
<sequence length="312" mass="35689">MSISTCSEEEDVYPLHECIFIGDVRKLSSLLRNHDVARKDKHGNTALHLAVMLGRKECVQLLLAHGAPVKVKNLAGWSPLAEAISYGDRQTISSLVRKLKQQAREQMERRRPDLIRALAQIQDFYMELKWDFHSWVPLVSRILPSDVCKIYKAGSGIRLDTTLVDFTDMKWERGDISFIFQGEKPPSESLTVLDNKAKVYQRVRYEETENEIEDEVDILMSSDILAAQMSTKGIAFTRAQSGWIFREDRKETVAGLYRSDIYTITGLVLESRKRREHLSTDDLQKNKAIIESLTKGNTQNLDTNGEPTRVHH</sequence>
<organism evidence="10 11">
    <name type="scientific">Spodoptera exigua</name>
    <name type="common">Beet armyworm</name>
    <name type="synonym">Noctua fulgens</name>
    <dbReference type="NCBI Taxonomy" id="7107"/>
    <lineage>
        <taxon>Eukaryota</taxon>
        <taxon>Metazoa</taxon>
        <taxon>Ecdysozoa</taxon>
        <taxon>Arthropoda</taxon>
        <taxon>Hexapoda</taxon>
        <taxon>Insecta</taxon>
        <taxon>Pterygota</taxon>
        <taxon>Neoptera</taxon>
        <taxon>Endopterygota</taxon>
        <taxon>Lepidoptera</taxon>
        <taxon>Glossata</taxon>
        <taxon>Ditrysia</taxon>
        <taxon>Noctuoidea</taxon>
        <taxon>Noctuidae</taxon>
        <taxon>Amphipyrinae</taxon>
        <taxon>Spodoptera</taxon>
    </lineage>
</organism>
<dbReference type="SUPFAM" id="SSF48403">
    <property type="entry name" value="Ankyrin repeat"/>
    <property type="match status" value="1"/>
</dbReference>
<gene>
    <name evidence="10" type="ORF">HW555_010065</name>
</gene>